<gene>
    <name evidence="1" type="ORF">K3G42_033179</name>
</gene>
<dbReference type="Proteomes" id="UP000827872">
    <property type="component" value="Linkage Group LG01"/>
</dbReference>
<keyword evidence="2" id="KW-1185">Reference proteome</keyword>
<accession>A0ACB8GE93</accession>
<evidence type="ECO:0000313" key="2">
    <source>
        <dbReference type="Proteomes" id="UP000827872"/>
    </source>
</evidence>
<evidence type="ECO:0000313" key="1">
    <source>
        <dbReference type="EMBL" id="KAH8017921.1"/>
    </source>
</evidence>
<organism evidence="1 2">
    <name type="scientific">Sphaerodactylus townsendi</name>
    <dbReference type="NCBI Taxonomy" id="933632"/>
    <lineage>
        <taxon>Eukaryota</taxon>
        <taxon>Metazoa</taxon>
        <taxon>Chordata</taxon>
        <taxon>Craniata</taxon>
        <taxon>Vertebrata</taxon>
        <taxon>Euteleostomi</taxon>
        <taxon>Lepidosauria</taxon>
        <taxon>Squamata</taxon>
        <taxon>Bifurcata</taxon>
        <taxon>Gekkota</taxon>
        <taxon>Sphaerodactylidae</taxon>
        <taxon>Sphaerodactylus</taxon>
    </lineage>
</organism>
<comment type="caution">
    <text evidence="1">The sequence shown here is derived from an EMBL/GenBank/DDBJ whole genome shotgun (WGS) entry which is preliminary data.</text>
</comment>
<name>A0ACB8GE93_9SAUR</name>
<dbReference type="EMBL" id="CM037614">
    <property type="protein sequence ID" value="KAH8017921.1"/>
    <property type="molecule type" value="Genomic_DNA"/>
</dbReference>
<proteinExistence type="predicted"/>
<protein>
    <submittedName>
        <fullName evidence="1">Uncharacterized protein</fullName>
    </submittedName>
</protein>
<sequence>MLSTGGGGLHQCMMTSPPAPTAAPDSADVSCKHQTGAAVLQWALGTILLHWHPILARLCQLGYLEIGIKGVYRAPSLVNFWNDGHLAGGSEVIAVRLRRAVGAYENAN</sequence>
<reference evidence="1" key="1">
    <citation type="submission" date="2021-08" db="EMBL/GenBank/DDBJ databases">
        <title>The first chromosome-level gecko genome reveals the dynamic sex chromosomes of Neotropical dwarf geckos (Sphaerodactylidae: Sphaerodactylus).</title>
        <authorList>
            <person name="Pinto B.J."/>
            <person name="Keating S.E."/>
            <person name="Gamble T."/>
        </authorList>
    </citation>
    <scope>NUCLEOTIDE SEQUENCE</scope>
    <source>
        <strain evidence="1">TG3544</strain>
    </source>
</reference>